<proteinExistence type="predicted"/>
<accession>S2EQ94</accession>
<sequence>MVFKDEKLEKTFPFKDSVREYISVKKGIQIKRTCRLS</sequence>
<dbReference type="EMBL" id="AHJG01000034">
    <property type="protein sequence ID" value="EPA06597.1"/>
    <property type="molecule type" value="Genomic_DNA"/>
</dbReference>
<gene>
    <name evidence="1" type="ORF">BG20_I0738</name>
</gene>
<keyword evidence="2" id="KW-1185">Reference proteome</keyword>
<organism evidence="1 2">
    <name type="scientific">Candidatus Nitrosarchaeum limnium BG20</name>
    <dbReference type="NCBI Taxonomy" id="859192"/>
    <lineage>
        <taxon>Archaea</taxon>
        <taxon>Nitrososphaerota</taxon>
        <taxon>Nitrososphaeria</taxon>
        <taxon>Nitrosopumilales</taxon>
        <taxon>Nitrosopumilaceae</taxon>
        <taxon>Nitrosarchaeum</taxon>
    </lineage>
</organism>
<dbReference type="Proteomes" id="UP000014065">
    <property type="component" value="Unassembled WGS sequence"/>
</dbReference>
<protein>
    <submittedName>
        <fullName evidence="1">Uncharacterized protein</fullName>
    </submittedName>
</protein>
<evidence type="ECO:0000313" key="2">
    <source>
        <dbReference type="Proteomes" id="UP000014065"/>
    </source>
</evidence>
<name>S2EQ94_9ARCH</name>
<evidence type="ECO:0000313" key="1">
    <source>
        <dbReference type="EMBL" id="EPA06597.1"/>
    </source>
</evidence>
<reference evidence="1 2" key="1">
    <citation type="journal article" date="2012" name="J. Bacteriol.">
        <title>Genome Sequence of "Candidatus Nitrosoarchaeum limnia" BG20, a Low-Salinity Ammonia-Oxidizing Archaeon from the San Francisco Bay Estuary.</title>
        <authorList>
            <person name="Mosier A.C."/>
            <person name="Allen E.E."/>
            <person name="Kim M."/>
            <person name="Ferriera S."/>
            <person name="Francis C.A."/>
        </authorList>
    </citation>
    <scope>NUCLEOTIDE SEQUENCE [LARGE SCALE GENOMIC DNA]</scope>
    <source>
        <strain evidence="1 2">BG20</strain>
    </source>
</reference>
<comment type="caution">
    <text evidence="1">The sequence shown here is derived from an EMBL/GenBank/DDBJ whole genome shotgun (WGS) entry which is preliminary data.</text>
</comment>
<dbReference type="AlphaFoldDB" id="S2EQ94"/>